<reference evidence="2" key="1">
    <citation type="submission" date="2020-07" db="EMBL/GenBank/DDBJ databases">
        <title>Multicomponent nature underlies the extraordinary mechanical properties of spider dragline silk.</title>
        <authorList>
            <person name="Kono N."/>
            <person name="Nakamura H."/>
            <person name="Mori M."/>
            <person name="Yoshida Y."/>
            <person name="Ohtoshi R."/>
            <person name="Malay A.D."/>
            <person name="Moran D.A.P."/>
            <person name="Tomita M."/>
            <person name="Numata K."/>
            <person name="Arakawa K."/>
        </authorList>
    </citation>
    <scope>NUCLEOTIDE SEQUENCE</scope>
</reference>
<gene>
    <name evidence="2" type="ORF">TNCT_176021</name>
</gene>
<evidence type="ECO:0000256" key="1">
    <source>
        <dbReference type="SAM" id="Phobius"/>
    </source>
</evidence>
<keyword evidence="1" id="KW-0812">Transmembrane</keyword>
<keyword evidence="1" id="KW-0472">Membrane</keyword>
<dbReference type="EMBL" id="BMAO01001201">
    <property type="protein sequence ID" value="GFQ71652.1"/>
    <property type="molecule type" value="Genomic_DNA"/>
</dbReference>
<feature type="transmembrane region" description="Helical" evidence="1">
    <location>
        <begin position="20"/>
        <end position="38"/>
    </location>
</feature>
<dbReference type="AlphaFoldDB" id="A0A8X6F6S4"/>
<dbReference type="OrthoDB" id="10391672at2759"/>
<evidence type="ECO:0000313" key="2">
    <source>
        <dbReference type="EMBL" id="GFQ71652.1"/>
    </source>
</evidence>
<accession>A0A8X6F6S4</accession>
<name>A0A8X6F6S4_TRICU</name>
<sequence>MKTGDHHVGKFRSVSHTDLIYFITLTFHALCGGVYLFAEGLVGAGPKEGWKENTWRDDYSLTSLLSSRTPLALITLMRSGRKVNSPAAVFRRRRYLWCGEIRKFDSFRAGQRKRFSGSGSWNMDGVLLIGWIMKF</sequence>
<evidence type="ECO:0000313" key="3">
    <source>
        <dbReference type="Proteomes" id="UP000887116"/>
    </source>
</evidence>
<keyword evidence="3" id="KW-1185">Reference proteome</keyword>
<dbReference type="Proteomes" id="UP000887116">
    <property type="component" value="Unassembled WGS sequence"/>
</dbReference>
<organism evidence="2 3">
    <name type="scientific">Trichonephila clavata</name>
    <name type="common">Joro spider</name>
    <name type="synonym">Nephila clavata</name>
    <dbReference type="NCBI Taxonomy" id="2740835"/>
    <lineage>
        <taxon>Eukaryota</taxon>
        <taxon>Metazoa</taxon>
        <taxon>Ecdysozoa</taxon>
        <taxon>Arthropoda</taxon>
        <taxon>Chelicerata</taxon>
        <taxon>Arachnida</taxon>
        <taxon>Araneae</taxon>
        <taxon>Araneomorphae</taxon>
        <taxon>Entelegynae</taxon>
        <taxon>Araneoidea</taxon>
        <taxon>Nephilidae</taxon>
        <taxon>Trichonephila</taxon>
    </lineage>
</organism>
<keyword evidence="1" id="KW-1133">Transmembrane helix</keyword>
<comment type="caution">
    <text evidence="2">The sequence shown here is derived from an EMBL/GenBank/DDBJ whole genome shotgun (WGS) entry which is preliminary data.</text>
</comment>
<proteinExistence type="predicted"/>
<protein>
    <submittedName>
        <fullName evidence="2">Uncharacterized protein</fullName>
    </submittedName>
</protein>